<protein>
    <submittedName>
        <fullName evidence="1">Type VI secretion system baseplate subunit TssF</fullName>
    </submittedName>
</protein>
<dbReference type="PIRSF" id="PIRSF028304">
    <property type="entry name" value="UCP028304"/>
    <property type="match status" value="1"/>
</dbReference>
<dbReference type="InterPro" id="IPR010272">
    <property type="entry name" value="T6SS_TssF"/>
</dbReference>
<dbReference type="NCBIfam" id="TIGR03359">
    <property type="entry name" value="VI_chp_6"/>
    <property type="match status" value="1"/>
</dbReference>
<dbReference type="Proteomes" id="UP001595528">
    <property type="component" value="Unassembled WGS sequence"/>
</dbReference>
<evidence type="ECO:0000313" key="2">
    <source>
        <dbReference type="Proteomes" id="UP001595528"/>
    </source>
</evidence>
<dbReference type="Pfam" id="PF05947">
    <property type="entry name" value="T6SS_TssF"/>
    <property type="match status" value="1"/>
</dbReference>
<dbReference type="PANTHER" id="PTHR35370:SF1">
    <property type="entry name" value="TYPE VI SECRETION SYSTEM COMPONENT TSSF1"/>
    <property type="match status" value="1"/>
</dbReference>
<organism evidence="1 2">
    <name type="scientific">Marinibaculum pumilum</name>
    <dbReference type="NCBI Taxonomy" id="1766165"/>
    <lineage>
        <taxon>Bacteria</taxon>
        <taxon>Pseudomonadati</taxon>
        <taxon>Pseudomonadota</taxon>
        <taxon>Alphaproteobacteria</taxon>
        <taxon>Rhodospirillales</taxon>
        <taxon>Rhodospirillaceae</taxon>
        <taxon>Marinibaculum</taxon>
    </lineage>
</organism>
<name>A0ABV7L470_9PROT</name>
<dbReference type="RefSeq" id="WP_379903761.1">
    <property type="nucleotide sequence ID" value="NZ_JBHRTR010000032.1"/>
</dbReference>
<gene>
    <name evidence="1" type="primary">tssF</name>
    <name evidence="1" type="ORF">ACFOGJ_19765</name>
</gene>
<dbReference type="PANTHER" id="PTHR35370">
    <property type="entry name" value="CYTOPLASMIC PROTEIN-RELATED-RELATED"/>
    <property type="match status" value="1"/>
</dbReference>
<dbReference type="EMBL" id="JBHRTR010000032">
    <property type="protein sequence ID" value="MFC3229495.1"/>
    <property type="molecule type" value="Genomic_DNA"/>
</dbReference>
<comment type="caution">
    <text evidence="1">The sequence shown here is derived from an EMBL/GenBank/DDBJ whole genome shotgun (WGS) entry which is preliminary data.</text>
</comment>
<accession>A0ABV7L470</accession>
<proteinExistence type="predicted"/>
<evidence type="ECO:0000313" key="1">
    <source>
        <dbReference type="EMBL" id="MFC3229495.1"/>
    </source>
</evidence>
<reference evidence="2" key="1">
    <citation type="journal article" date="2019" name="Int. J. Syst. Evol. Microbiol.">
        <title>The Global Catalogue of Microorganisms (GCM) 10K type strain sequencing project: providing services to taxonomists for standard genome sequencing and annotation.</title>
        <authorList>
            <consortium name="The Broad Institute Genomics Platform"/>
            <consortium name="The Broad Institute Genome Sequencing Center for Infectious Disease"/>
            <person name="Wu L."/>
            <person name="Ma J."/>
        </authorList>
    </citation>
    <scope>NUCLEOTIDE SEQUENCE [LARGE SCALE GENOMIC DNA]</scope>
    <source>
        <strain evidence="2">KCTC 42964</strain>
    </source>
</reference>
<keyword evidence="2" id="KW-1185">Reference proteome</keyword>
<sequence>MTLRGSFDEDLIELFHGELDYLRSAGADFARKYPKLASRLDLGGSESTDPQVERLLESFAFLTARLQNRIHAEFPEVPSALLRILYPHLCDPVPPLAIAHFGISADAPPPPTGLTVPRQTSFYASADDRTFVRFRSCYEVDLRPVEIVDVSIVPVAAFDFFDASRVASVLRIRMTGVGEALSTLPLEKLRVHIAGDRRQAMDLHEIILSTVEQVYFASTDGEQRVRVTGDVVREVGFADEEAVLNEHPYTHRAYGFLQEYFHFPEKFLFFDLLQLDRRPALDTVDILLGLNAPPRSRLELDETFLRLGCTPVINLFPKTAEPIRIDHTRSRFLVVPELGGEMHYQIHSVLSVSISSPAQPEAVEVQPYFSFQHDFARTEPSVFWFAAPTAARGGLPGTDTYISFIEENFRAARPAAETATVRTLCTNRVLAEQLPPRAVLQADQDIPAEVMLLTRPTPPITQPYDGRDLWRLVSQLSLNHLSLSNEQASLRALQEILTLYCPPHKPAADQEIRGIRSVRCRPIVRRIGADAWRGFCSGTGITLEVDERNFVGGNPYMLASILNRFFALYAAINSFTELTLVSTQREGVWKRWPPIVGDKALM</sequence>